<feature type="domain" description="Metallo-beta-lactamase" evidence="2">
    <location>
        <begin position="94"/>
        <end position="277"/>
    </location>
</feature>
<dbReference type="Proteomes" id="UP000029858">
    <property type="component" value="Unassembled WGS sequence"/>
</dbReference>
<gene>
    <name evidence="3" type="ORF">IX56_15055</name>
</gene>
<comment type="similarity">
    <text evidence="1">Belongs to the metallo-beta-lactamase superfamily. Class-B beta-lactamase family.</text>
</comment>
<organism evidence="3 4">
    <name type="scientific">Paracoccus sanguinis</name>
    <dbReference type="NCBI Taxonomy" id="1545044"/>
    <lineage>
        <taxon>Bacteria</taxon>
        <taxon>Pseudomonadati</taxon>
        <taxon>Pseudomonadota</taxon>
        <taxon>Alphaproteobacteria</taxon>
        <taxon>Rhodobacterales</taxon>
        <taxon>Paracoccaceae</taxon>
        <taxon>Paracoccus</taxon>
    </lineage>
</organism>
<protein>
    <submittedName>
        <fullName evidence="3">Beta-lactamase</fullName>
    </submittedName>
</protein>
<dbReference type="Pfam" id="PF00753">
    <property type="entry name" value="Lactamase_B"/>
    <property type="match status" value="1"/>
</dbReference>
<dbReference type="NCBIfam" id="TIGR04559">
    <property type="entry name" value="SoxH_rel_PQQ_2"/>
    <property type="match status" value="1"/>
</dbReference>
<dbReference type="InterPro" id="IPR030829">
    <property type="entry name" value="SoxH-rel_PQQ_2"/>
</dbReference>
<dbReference type="InterPro" id="IPR050855">
    <property type="entry name" value="NDM-1-like"/>
</dbReference>
<dbReference type="InterPro" id="IPR001279">
    <property type="entry name" value="Metallo-B-lactamas"/>
</dbReference>
<dbReference type="InterPro" id="IPR036866">
    <property type="entry name" value="RibonucZ/Hydroxyglut_hydro"/>
</dbReference>
<reference evidence="3 4" key="1">
    <citation type="submission" date="2014-09" db="EMBL/GenBank/DDBJ databases">
        <authorList>
            <person name="McGinnis J.M."/>
            <person name="Wolfgang W.J."/>
        </authorList>
    </citation>
    <scope>NUCLEOTIDE SEQUENCE [LARGE SCALE GENOMIC DNA]</scope>
    <source>
        <strain evidence="3 4">5503</strain>
    </source>
</reference>
<evidence type="ECO:0000259" key="2">
    <source>
        <dbReference type="SMART" id="SM00849"/>
    </source>
</evidence>
<dbReference type="CDD" id="cd16282">
    <property type="entry name" value="metallo-hydrolase-like_MBL-fold"/>
    <property type="match status" value="1"/>
</dbReference>
<name>A0A099GB77_9RHOB</name>
<sequence length="351" mass="35508">MFVLMLTACLAADPAACAPRLLPQGSAAEAAACQQGAEAVAAAWLAAHPDLTGRGWTCAPLAEAPALALTELAPGVLVHRGADAELSPENRGRIANLGVVIGDARVAVIDPGGSREEAEALYAAIRARTDLPIGPVILTHMHPDHIAGAGLMAEAGGEVTGDARLPAALAARAETWRQTIPAQIGALAWAGTDLVAPTRLVAGAETLDLGGTTLTLTPVATAHTDSDMTVRDSRSGVLFTGDLVFRGLTPVADGSLKGWLAWLDAPPPEGGIVVPGHGPVAPTLAEAAAAETAYLRALRDAVRAALDAGQGLSEALPAIGAAMAPQAPGWAGFEATTARNAAAAYAEMEWD</sequence>
<evidence type="ECO:0000313" key="4">
    <source>
        <dbReference type="Proteomes" id="UP000029858"/>
    </source>
</evidence>
<proteinExistence type="inferred from homology"/>
<accession>A0A099GB77</accession>
<dbReference type="SMART" id="SM00849">
    <property type="entry name" value="Lactamase_B"/>
    <property type="match status" value="1"/>
</dbReference>
<reference evidence="3 4" key="2">
    <citation type="submission" date="2014-10" db="EMBL/GenBank/DDBJ databases">
        <title>Paracoccus sanguinis sp. nov., isolated from clinical specimens of New York State patients.</title>
        <authorList>
            <person name="Mingle L.A."/>
            <person name="Cole J.A."/>
            <person name="Lapierre P."/>
            <person name="Musser K.A."/>
        </authorList>
    </citation>
    <scope>NUCLEOTIDE SEQUENCE [LARGE SCALE GENOMIC DNA]</scope>
    <source>
        <strain evidence="3 4">5503</strain>
    </source>
</reference>
<comment type="caution">
    <text evidence="3">The sequence shown here is derived from an EMBL/GenBank/DDBJ whole genome shotgun (WGS) entry which is preliminary data.</text>
</comment>
<dbReference type="EMBL" id="JRKQ01000110">
    <property type="protein sequence ID" value="KGJ19941.1"/>
    <property type="molecule type" value="Genomic_DNA"/>
</dbReference>
<dbReference type="PANTHER" id="PTHR42951">
    <property type="entry name" value="METALLO-BETA-LACTAMASE DOMAIN-CONTAINING"/>
    <property type="match status" value="1"/>
</dbReference>
<evidence type="ECO:0000313" key="3">
    <source>
        <dbReference type="EMBL" id="KGJ19941.1"/>
    </source>
</evidence>
<dbReference type="GO" id="GO:0017001">
    <property type="term" value="P:antibiotic catabolic process"/>
    <property type="evidence" value="ECO:0007669"/>
    <property type="project" value="UniProtKB-ARBA"/>
</dbReference>
<dbReference type="AlphaFoldDB" id="A0A099GB77"/>
<dbReference type="PANTHER" id="PTHR42951:SF4">
    <property type="entry name" value="ACYL-COENZYME A THIOESTERASE MBLAC2"/>
    <property type="match status" value="1"/>
</dbReference>
<evidence type="ECO:0000256" key="1">
    <source>
        <dbReference type="ARBA" id="ARBA00005250"/>
    </source>
</evidence>
<dbReference type="Gene3D" id="3.60.15.10">
    <property type="entry name" value="Ribonuclease Z/Hydroxyacylglutathione hydrolase-like"/>
    <property type="match status" value="1"/>
</dbReference>
<dbReference type="RefSeq" id="WP_036711837.1">
    <property type="nucleotide sequence ID" value="NZ_JRKQ01000110.1"/>
</dbReference>
<dbReference type="SUPFAM" id="SSF56281">
    <property type="entry name" value="Metallo-hydrolase/oxidoreductase"/>
    <property type="match status" value="1"/>
</dbReference>